<evidence type="ECO:0000256" key="6">
    <source>
        <dbReference type="ARBA" id="ARBA00013647"/>
    </source>
</evidence>
<accession>A0AAC9NM38</accession>
<sequence>MQFTDTLREATEKSWEQSLNHPFVKGIVDGDLPLETFKYYILQDIYYLKHFGKVHAMAAAQAEDFHVTAMLAEKAKSTAQAELTVHKAHAEILNINEKDTENFKPAPTAYGYTAHLYRAALSGSLGQTVAALLPCYWLYADIGKTYKDAKPKEKIYQNWINTYADDWFHTSTQEQIDLLNSIAEKSSESEKEKMKEQFVIAKEYELAFWEMAYTKEQWFSDRQWHATVSHNN</sequence>
<comment type="function">
    <text evidence="9">Catalyzes an amino-pyrimidine hydrolysis reaction at the C5' of the pyrimidine moiety of thiamine compounds, a reaction that is part of a thiamine salvage pathway.</text>
</comment>
<name>A0AAC9NM38_VIRHA</name>
<dbReference type="NCBIfam" id="TIGR04306">
    <property type="entry name" value="salvage_TenA"/>
    <property type="match status" value="1"/>
</dbReference>
<dbReference type="InterPro" id="IPR027574">
    <property type="entry name" value="Thiaminase_II"/>
</dbReference>
<evidence type="ECO:0000256" key="4">
    <source>
        <dbReference type="ARBA" id="ARBA00011881"/>
    </source>
</evidence>
<evidence type="ECO:0000256" key="2">
    <source>
        <dbReference type="ARBA" id="ARBA00004948"/>
    </source>
</evidence>
<comment type="pathway">
    <text evidence="2 9">Cofactor biosynthesis; thiamine diphosphate biosynthesis.</text>
</comment>
<proteinExistence type="inferred from homology"/>
<comment type="similarity">
    <text evidence="3 9">Belongs to the TenA family.</text>
</comment>
<evidence type="ECO:0000256" key="8">
    <source>
        <dbReference type="ARBA" id="ARBA00048337"/>
    </source>
</evidence>
<gene>
    <name evidence="11" type="ORF">BME96_14245</name>
</gene>
<evidence type="ECO:0000259" key="10">
    <source>
        <dbReference type="Pfam" id="PF03070"/>
    </source>
</evidence>
<evidence type="ECO:0000256" key="5">
    <source>
        <dbReference type="ARBA" id="ARBA00012684"/>
    </source>
</evidence>
<keyword evidence="7 9" id="KW-0784">Thiamine biosynthesis</keyword>
<dbReference type="Gene3D" id="1.20.910.10">
    <property type="entry name" value="Heme oxygenase-like"/>
    <property type="match status" value="1"/>
</dbReference>
<dbReference type="Pfam" id="PF03070">
    <property type="entry name" value="TENA_THI-4"/>
    <property type="match status" value="1"/>
</dbReference>
<reference evidence="11 12" key="1">
    <citation type="submission" date="2016-11" db="EMBL/GenBank/DDBJ databases">
        <title>Complete genome sequencing of Virgibacillus halodenitrificans PDB-F2.</title>
        <authorList>
            <person name="Sun Z."/>
            <person name="Zhou Y."/>
            <person name="Li H."/>
        </authorList>
    </citation>
    <scope>NUCLEOTIDE SEQUENCE [LARGE SCALE GENOMIC DNA]</scope>
    <source>
        <strain evidence="11 12">PDB-F2</strain>
    </source>
</reference>
<dbReference type="SUPFAM" id="SSF48613">
    <property type="entry name" value="Heme oxygenase-like"/>
    <property type="match status" value="1"/>
</dbReference>
<dbReference type="RefSeq" id="WP_060681402.1">
    <property type="nucleotide sequence ID" value="NZ_CP017962.1"/>
</dbReference>
<evidence type="ECO:0000256" key="9">
    <source>
        <dbReference type="RuleBase" id="RU363093"/>
    </source>
</evidence>
<evidence type="ECO:0000256" key="3">
    <source>
        <dbReference type="ARBA" id="ARBA00010264"/>
    </source>
</evidence>
<evidence type="ECO:0000256" key="1">
    <source>
        <dbReference type="ARBA" id="ARBA00001881"/>
    </source>
</evidence>
<evidence type="ECO:0000313" key="11">
    <source>
        <dbReference type="EMBL" id="APC49284.1"/>
    </source>
</evidence>
<dbReference type="CDD" id="cd19364">
    <property type="entry name" value="TenA_C_BsTenA-like"/>
    <property type="match status" value="1"/>
</dbReference>
<evidence type="ECO:0000256" key="7">
    <source>
        <dbReference type="ARBA" id="ARBA00022977"/>
    </source>
</evidence>
<dbReference type="PANTHER" id="PTHR43198:SF2">
    <property type="entry name" value="SI:CH1073-67J19.1-RELATED"/>
    <property type="match status" value="1"/>
</dbReference>
<dbReference type="EC" id="3.5.99.2" evidence="5 9"/>
<protein>
    <recommendedName>
        <fullName evidence="6 9">Aminopyrimidine aminohydrolase</fullName>
        <ecNumber evidence="5 9">3.5.99.2</ecNumber>
    </recommendedName>
</protein>
<dbReference type="Proteomes" id="UP000182945">
    <property type="component" value="Chromosome"/>
</dbReference>
<dbReference type="AlphaFoldDB" id="A0AAC9NM38"/>
<dbReference type="GO" id="GO:0050334">
    <property type="term" value="F:thiaminase activity"/>
    <property type="evidence" value="ECO:0007669"/>
    <property type="project" value="UniProtKB-EC"/>
</dbReference>
<evidence type="ECO:0000313" key="12">
    <source>
        <dbReference type="Proteomes" id="UP000182945"/>
    </source>
</evidence>
<dbReference type="GO" id="GO:0009228">
    <property type="term" value="P:thiamine biosynthetic process"/>
    <property type="evidence" value="ECO:0007669"/>
    <property type="project" value="UniProtKB-KW"/>
</dbReference>
<dbReference type="KEGG" id="vhl:BME96_14245"/>
<dbReference type="GO" id="GO:0005829">
    <property type="term" value="C:cytosol"/>
    <property type="evidence" value="ECO:0007669"/>
    <property type="project" value="TreeGrafter"/>
</dbReference>
<dbReference type="GeneID" id="71515570"/>
<dbReference type="EMBL" id="CP017962">
    <property type="protein sequence ID" value="APC49284.1"/>
    <property type="molecule type" value="Genomic_DNA"/>
</dbReference>
<comment type="catalytic activity">
    <reaction evidence="8 9">
        <text>thiamine + H2O = 5-(2-hydroxyethyl)-4-methylthiazole + 4-amino-5-hydroxymethyl-2-methylpyrimidine + H(+)</text>
        <dbReference type="Rhea" id="RHEA:17509"/>
        <dbReference type="ChEBI" id="CHEBI:15377"/>
        <dbReference type="ChEBI" id="CHEBI:15378"/>
        <dbReference type="ChEBI" id="CHEBI:16892"/>
        <dbReference type="ChEBI" id="CHEBI:17957"/>
        <dbReference type="ChEBI" id="CHEBI:18385"/>
        <dbReference type="EC" id="3.5.99.2"/>
    </reaction>
</comment>
<comment type="catalytic activity">
    <reaction evidence="1 9">
        <text>4-amino-5-aminomethyl-2-methylpyrimidine + H2O = 4-amino-5-hydroxymethyl-2-methylpyrimidine + NH4(+)</text>
        <dbReference type="Rhea" id="RHEA:31799"/>
        <dbReference type="ChEBI" id="CHEBI:15377"/>
        <dbReference type="ChEBI" id="CHEBI:16892"/>
        <dbReference type="ChEBI" id="CHEBI:28938"/>
        <dbReference type="ChEBI" id="CHEBI:63416"/>
        <dbReference type="EC" id="3.5.99.2"/>
    </reaction>
</comment>
<dbReference type="InterPro" id="IPR016084">
    <property type="entry name" value="Haem_Oase-like_multi-hlx"/>
</dbReference>
<organism evidence="11 12">
    <name type="scientific">Virgibacillus halodenitrificans</name>
    <name type="common">Bacillus halodenitrificans</name>
    <dbReference type="NCBI Taxonomy" id="1482"/>
    <lineage>
        <taxon>Bacteria</taxon>
        <taxon>Bacillati</taxon>
        <taxon>Bacillota</taxon>
        <taxon>Bacilli</taxon>
        <taxon>Bacillales</taxon>
        <taxon>Bacillaceae</taxon>
        <taxon>Virgibacillus</taxon>
    </lineage>
</organism>
<dbReference type="InterPro" id="IPR050967">
    <property type="entry name" value="Thiamine_Salvage_TenA"/>
</dbReference>
<dbReference type="InterPro" id="IPR004305">
    <property type="entry name" value="Thiaminase-2/PQQC"/>
</dbReference>
<dbReference type="PANTHER" id="PTHR43198">
    <property type="entry name" value="BIFUNCTIONAL TH2 PROTEIN"/>
    <property type="match status" value="1"/>
</dbReference>
<feature type="domain" description="Thiaminase-2/PQQC" evidence="10">
    <location>
        <begin position="12"/>
        <end position="214"/>
    </location>
</feature>
<comment type="subunit">
    <text evidence="4">Homotetramer.</text>
</comment>
<keyword evidence="9" id="KW-0378">Hydrolase</keyword>